<feature type="compositionally biased region" description="Polar residues" evidence="1">
    <location>
        <begin position="255"/>
        <end position="271"/>
    </location>
</feature>
<feature type="compositionally biased region" description="Polar residues" evidence="1">
    <location>
        <begin position="215"/>
        <end position="229"/>
    </location>
</feature>
<gene>
    <name evidence="2" type="ORF">O181_111008</name>
</gene>
<organism evidence="2 3">
    <name type="scientific">Austropuccinia psidii MF-1</name>
    <dbReference type="NCBI Taxonomy" id="1389203"/>
    <lineage>
        <taxon>Eukaryota</taxon>
        <taxon>Fungi</taxon>
        <taxon>Dikarya</taxon>
        <taxon>Basidiomycota</taxon>
        <taxon>Pucciniomycotina</taxon>
        <taxon>Pucciniomycetes</taxon>
        <taxon>Pucciniales</taxon>
        <taxon>Sphaerophragmiaceae</taxon>
        <taxon>Austropuccinia</taxon>
    </lineage>
</organism>
<feature type="region of interest" description="Disordered" evidence="1">
    <location>
        <begin position="29"/>
        <end position="56"/>
    </location>
</feature>
<comment type="caution">
    <text evidence="2">The sequence shown here is derived from an EMBL/GenBank/DDBJ whole genome shotgun (WGS) entry which is preliminary data.</text>
</comment>
<keyword evidence="3" id="KW-1185">Reference proteome</keyword>
<reference evidence="2" key="1">
    <citation type="submission" date="2021-03" db="EMBL/GenBank/DDBJ databases">
        <title>Draft genome sequence of rust myrtle Austropuccinia psidii MF-1, a brazilian biotype.</title>
        <authorList>
            <person name="Quecine M.C."/>
            <person name="Pachon D.M.R."/>
            <person name="Bonatelli M.L."/>
            <person name="Correr F.H."/>
            <person name="Franceschini L.M."/>
            <person name="Leite T.F."/>
            <person name="Margarido G.R.A."/>
            <person name="Almeida C.A."/>
            <person name="Ferrarezi J.A."/>
            <person name="Labate C.A."/>
        </authorList>
    </citation>
    <scope>NUCLEOTIDE SEQUENCE</scope>
    <source>
        <strain evidence="2">MF-1</strain>
    </source>
</reference>
<proteinExistence type="predicted"/>
<feature type="region of interest" description="Disordered" evidence="1">
    <location>
        <begin position="215"/>
        <end position="271"/>
    </location>
</feature>
<evidence type="ECO:0000313" key="2">
    <source>
        <dbReference type="EMBL" id="MBW0571293.1"/>
    </source>
</evidence>
<sequence length="271" mass="30962">MISIAHYITTSKITLVNYKNLGIPKNQPEDIEGLSRTRRPGRGHLGHSGGWKETEGNNTHSVIHLQIQQKPETRGLEGYGAVSSAPPIPQISFPKEHGQQDVQPSIKLARTWSKLPEDMSQSDILQRRYHNHQRMESHQAVQTPEGEGNKDKEESCQYPSYRRTDELNRAYSYSFRLTRNRPTKLLSAFTPFSNQQISGHDSSFFTIQGSFQQKTRIQGQKNTSFSQGQKESKPKIQKLLVSACDSKPEHKHDSQNTINQWYSQNTTKTWS</sequence>
<dbReference type="AlphaFoldDB" id="A0A9Q3PRC0"/>
<feature type="region of interest" description="Disordered" evidence="1">
    <location>
        <begin position="133"/>
        <end position="156"/>
    </location>
</feature>
<protein>
    <submittedName>
        <fullName evidence="2">Uncharacterized protein</fullName>
    </submittedName>
</protein>
<accession>A0A9Q3PRC0</accession>
<dbReference type="EMBL" id="AVOT02087901">
    <property type="protein sequence ID" value="MBW0571293.1"/>
    <property type="molecule type" value="Genomic_DNA"/>
</dbReference>
<evidence type="ECO:0000313" key="3">
    <source>
        <dbReference type="Proteomes" id="UP000765509"/>
    </source>
</evidence>
<feature type="compositionally biased region" description="Basic residues" evidence="1">
    <location>
        <begin position="36"/>
        <end position="45"/>
    </location>
</feature>
<evidence type="ECO:0000256" key="1">
    <source>
        <dbReference type="SAM" id="MobiDB-lite"/>
    </source>
</evidence>
<dbReference type="Proteomes" id="UP000765509">
    <property type="component" value="Unassembled WGS sequence"/>
</dbReference>
<name>A0A9Q3PRC0_9BASI</name>